<protein>
    <submittedName>
        <fullName evidence="2">Membrane protein</fullName>
    </submittedName>
</protein>
<keyword evidence="1" id="KW-0472">Membrane</keyword>
<feature type="transmembrane region" description="Helical" evidence="1">
    <location>
        <begin position="126"/>
        <end position="144"/>
    </location>
</feature>
<reference evidence="2 3" key="1">
    <citation type="submission" date="2014-06" db="EMBL/GenBank/DDBJ databases">
        <title>Genetic determinant of reutericyclin biosynthesis of Lactobacillus reuteri.</title>
        <authorList>
            <person name="Lin X."/>
            <person name="Duar R."/>
            <person name="Walter J."/>
            <person name="Gaenzle M."/>
        </authorList>
    </citation>
    <scope>NUCLEOTIDE SEQUENCE [LARGE SCALE GENOMIC DNA]</scope>
    <source>
        <strain evidence="2 3">LTH2584</strain>
    </source>
</reference>
<comment type="caution">
    <text evidence="2">The sequence shown here is derived from an EMBL/GenBank/DDBJ whole genome shotgun (WGS) entry which is preliminary data.</text>
</comment>
<evidence type="ECO:0000313" key="2">
    <source>
        <dbReference type="EMBL" id="KEK15037.1"/>
    </source>
</evidence>
<dbReference type="InterPro" id="IPR004676">
    <property type="entry name" value="Cd-R_transporter"/>
</dbReference>
<feature type="transmembrane region" description="Helical" evidence="1">
    <location>
        <begin position="96"/>
        <end position="120"/>
    </location>
</feature>
<feature type="transmembrane region" description="Helical" evidence="1">
    <location>
        <begin position="32"/>
        <end position="51"/>
    </location>
</feature>
<gene>
    <name evidence="2" type="ORF">LR3_05225</name>
</gene>
<name>A0A073JLW8_LIMRT</name>
<accession>A0A073JLW8</accession>
<keyword evidence="1" id="KW-1133">Transmembrane helix</keyword>
<keyword evidence="1" id="KW-0812">Transmembrane</keyword>
<organism evidence="2 3">
    <name type="scientific">Limosilactobacillus reuteri</name>
    <name type="common">Lactobacillus reuteri</name>
    <dbReference type="NCBI Taxonomy" id="1598"/>
    <lineage>
        <taxon>Bacteria</taxon>
        <taxon>Bacillati</taxon>
        <taxon>Bacillota</taxon>
        <taxon>Bacilli</taxon>
        <taxon>Lactobacillales</taxon>
        <taxon>Lactobacillaceae</taxon>
        <taxon>Limosilactobacillus</taxon>
    </lineage>
</organism>
<dbReference type="PATRIC" id="fig|1598.90.peg.1292"/>
<sequence>MNWWIIFITFLAVNLDFFFILIFLLERYNLRDVIIGYLGALLVLVTISFLLGKTLAIFLPEWILGILGILPIYMALHDNDEDPTHTEKHGPIITTLITYLAVCAGCNLSIFLPILTNLTFQQFTQALLLIAVLSIAIVILIKGIGNIPLIKQTMQRYSESLMKVIYIGVGCYVFWDSGLITHLIRLL</sequence>
<feature type="transmembrane region" description="Helical" evidence="1">
    <location>
        <begin position="57"/>
        <end position="76"/>
    </location>
</feature>
<dbReference type="Pfam" id="PF03596">
    <property type="entry name" value="Cad"/>
    <property type="match status" value="1"/>
</dbReference>
<evidence type="ECO:0000256" key="1">
    <source>
        <dbReference type="SAM" id="Phobius"/>
    </source>
</evidence>
<evidence type="ECO:0000313" key="3">
    <source>
        <dbReference type="Proteomes" id="UP000027731"/>
    </source>
</evidence>
<dbReference type="Proteomes" id="UP000027731">
    <property type="component" value="Unassembled WGS sequence"/>
</dbReference>
<proteinExistence type="predicted"/>
<dbReference type="EMBL" id="JOSX01000019">
    <property type="protein sequence ID" value="KEK15037.1"/>
    <property type="molecule type" value="Genomic_DNA"/>
</dbReference>
<feature type="transmembrane region" description="Helical" evidence="1">
    <location>
        <begin position="6"/>
        <end position="25"/>
    </location>
</feature>
<dbReference type="AlphaFoldDB" id="A0A073JLW8"/>
<feature type="transmembrane region" description="Helical" evidence="1">
    <location>
        <begin position="164"/>
        <end position="184"/>
    </location>
</feature>